<evidence type="ECO:0000259" key="2">
    <source>
        <dbReference type="Pfam" id="PF13439"/>
    </source>
</evidence>
<dbReference type="InterPro" id="IPR001296">
    <property type="entry name" value="Glyco_trans_1"/>
</dbReference>
<evidence type="ECO:0000313" key="3">
    <source>
        <dbReference type="EMBL" id="OGL80285.1"/>
    </source>
</evidence>
<feature type="domain" description="Glycosyltransferase subfamily 4-like N-terminal" evidence="2">
    <location>
        <begin position="13"/>
        <end position="169"/>
    </location>
</feature>
<protein>
    <recommendedName>
        <fullName evidence="5">Glycosyltransferase subfamily 4-like N-terminal domain-containing protein</fullName>
    </recommendedName>
</protein>
<evidence type="ECO:0000313" key="4">
    <source>
        <dbReference type="Proteomes" id="UP000176846"/>
    </source>
</evidence>
<reference evidence="3 4" key="1">
    <citation type="journal article" date="2016" name="Nat. Commun.">
        <title>Thousands of microbial genomes shed light on interconnected biogeochemical processes in an aquifer system.</title>
        <authorList>
            <person name="Anantharaman K."/>
            <person name="Brown C.T."/>
            <person name="Hug L.A."/>
            <person name="Sharon I."/>
            <person name="Castelle C.J."/>
            <person name="Probst A.J."/>
            <person name="Thomas B.C."/>
            <person name="Singh A."/>
            <person name="Wilkins M.J."/>
            <person name="Karaoz U."/>
            <person name="Brodie E.L."/>
            <person name="Williams K.H."/>
            <person name="Hubbard S.S."/>
            <person name="Banfield J.F."/>
        </authorList>
    </citation>
    <scope>NUCLEOTIDE SEQUENCE [LARGE SCALE GENOMIC DNA]</scope>
</reference>
<organism evidence="3 4">
    <name type="scientific">Candidatus Uhrbacteria bacterium RIFCSPLOWO2_01_FULL_47_25</name>
    <dbReference type="NCBI Taxonomy" id="1802402"/>
    <lineage>
        <taxon>Bacteria</taxon>
        <taxon>Candidatus Uhriibacteriota</taxon>
    </lineage>
</organism>
<feature type="domain" description="Glycosyl transferase family 1" evidence="1">
    <location>
        <begin position="178"/>
        <end position="343"/>
    </location>
</feature>
<sequence>MRKIAHLITGLDVGGAEQTLLDTLPRLQVQDLRHTVYCVIGHGHIGDKLQKMGIPVFYLNYKGWLDLIPMALRLWRALKSARPDILVTYLIHADLLGRLMAPLAGINKVITFRHGALLQWEFLKHVDKMTSFLVTHYVAVSDVLKNKLVNELHIPSSKITVIFNAIDLNKYAPENNEVIKDALNVPAGALTLGVIANLRKGKGHHDLLLAFNQLLQKKHSKKLILLIVGGGEERASLEKLTIQLHLTENVIFTGYRDDIPNILKTIDIFVLPTYFEGKSIALLEAMAARKPIITTSIPENLEILAHNETALLVPPGNINALSNALLKLIEQTTLRDRLNKRAYAECAQKYDINKTVLLFKKILLEL</sequence>
<gene>
    <name evidence="3" type="ORF">A2936_02870</name>
</gene>
<evidence type="ECO:0000259" key="1">
    <source>
        <dbReference type="Pfam" id="PF00534"/>
    </source>
</evidence>
<name>A0A1F7UPX4_9BACT</name>
<accession>A0A1F7UPX4</accession>
<dbReference type="Gene3D" id="3.40.50.2000">
    <property type="entry name" value="Glycogen Phosphorylase B"/>
    <property type="match status" value="2"/>
</dbReference>
<dbReference type="Pfam" id="PF13439">
    <property type="entry name" value="Glyco_transf_4"/>
    <property type="match status" value="1"/>
</dbReference>
<evidence type="ECO:0008006" key="5">
    <source>
        <dbReference type="Google" id="ProtNLM"/>
    </source>
</evidence>
<comment type="caution">
    <text evidence="3">The sequence shown here is derived from an EMBL/GenBank/DDBJ whole genome shotgun (WGS) entry which is preliminary data.</text>
</comment>
<dbReference type="SUPFAM" id="SSF53756">
    <property type="entry name" value="UDP-Glycosyltransferase/glycogen phosphorylase"/>
    <property type="match status" value="1"/>
</dbReference>
<dbReference type="PANTHER" id="PTHR12526">
    <property type="entry name" value="GLYCOSYLTRANSFERASE"/>
    <property type="match status" value="1"/>
</dbReference>
<proteinExistence type="predicted"/>
<dbReference type="EMBL" id="MGEK01000039">
    <property type="protein sequence ID" value="OGL80285.1"/>
    <property type="molecule type" value="Genomic_DNA"/>
</dbReference>
<dbReference type="GO" id="GO:0016757">
    <property type="term" value="F:glycosyltransferase activity"/>
    <property type="evidence" value="ECO:0007669"/>
    <property type="project" value="InterPro"/>
</dbReference>
<dbReference type="InterPro" id="IPR028098">
    <property type="entry name" value="Glyco_trans_4-like_N"/>
</dbReference>
<dbReference type="Proteomes" id="UP000176846">
    <property type="component" value="Unassembled WGS sequence"/>
</dbReference>
<dbReference type="AlphaFoldDB" id="A0A1F7UPX4"/>
<dbReference type="Pfam" id="PF00534">
    <property type="entry name" value="Glycos_transf_1"/>
    <property type="match status" value="1"/>
</dbReference>
<dbReference type="PANTHER" id="PTHR12526:SF630">
    <property type="entry name" value="GLYCOSYLTRANSFERASE"/>
    <property type="match status" value="1"/>
</dbReference>